<evidence type="ECO:0000256" key="4">
    <source>
        <dbReference type="RuleBase" id="RU365069"/>
    </source>
</evidence>
<keyword evidence="3 4" id="KW-0268">Exocytosis</keyword>
<keyword evidence="2 4" id="KW-0813">Transport</keyword>
<evidence type="ECO:0000256" key="2">
    <source>
        <dbReference type="ARBA" id="ARBA00022448"/>
    </source>
</evidence>
<dbReference type="GO" id="GO:0006887">
    <property type="term" value="P:exocytosis"/>
    <property type="evidence" value="ECO:0000318"/>
    <property type="project" value="GO_Central"/>
</dbReference>
<feature type="coiled-coil region" evidence="5">
    <location>
        <begin position="593"/>
        <end position="620"/>
    </location>
</feature>
<reference evidence="7 9" key="1">
    <citation type="journal article" date="2008" name="Science">
        <title>The Physcomitrella genome reveals evolutionary insights into the conquest of land by plants.</title>
        <authorList>
            <person name="Rensing S."/>
            <person name="Lang D."/>
            <person name="Zimmer A."/>
            <person name="Terry A."/>
            <person name="Salamov A."/>
            <person name="Shapiro H."/>
            <person name="Nishiyama T."/>
            <person name="Perroud P.-F."/>
            <person name="Lindquist E."/>
            <person name="Kamisugi Y."/>
            <person name="Tanahashi T."/>
            <person name="Sakakibara K."/>
            <person name="Fujita T."/>
            <person name="Oishi K."/>
            <person name="Shin-I T."/>
            <person name="Kuroki Y."/>
            <person name="Toyoda A."/>
            <person name="Suzuki Y."/>
            <person name="Hashimoto A."/>
            <person name="Yamaguchi K."/>
            <person name="Sugano A."/>
            <person name="Kohara Y."/>
            <person name="Fujiyama A."/>
            <person name="Anterola A."/>
            <person name="Aoki S."/>
            <person name="Ashton N."/>
            <person name="Barbazuk W.B."/>
            <person name="Barker E."/>
            <person name="Bennetzen J."/>
            <person name="Bezanilla M."/>
            <person name="Blankenship R."/>
            <person name="Cho S.H."/>
            <person name="Dutcher S."/>
            <person name="Estelle M."/>
            <person name="Fawcett J.A."/>
            <person name="Gundlach H."/>
            <person name="Hanada K."/>
            <person name="Heyl A."/>
            <person name="Hicks K.A."/>
            <person name="Hugh J."/>
            <person name="Lohr M."/>
            <person name="Mayer K."/>
            <person name="Melkozernov A."/>
            <person name="Murata T."/>
            <person name="Nelson D."/>
            <person name="Pils B."/>
            <person name="Prigge M."/>
            <person name="Reiss B."/>
            <person name="Renner T."/>
            <person name="Rombauts S."/>
            <person name="Rushton P."/>
            <person name="Sanderfoot A."/>
            <person name="Schween G."/>
            <person name="Shiu S.-H."/>
            <person name="Stueber K."/>
            <person name="Theodoulou F.L."/>
            <person name="Tu H."/>
            <person name="Van de Peer Y."/>
            <person name="Verrier P.J."/>
            <person name="Waters E."/>
            <person name="Wood A."/>
            <person name="Yang L."/>
            <person name="Cove D."/>
            <person name="Cuming A."/>
            <person name="Hasebe M."/>
            <person name="Lucas S."/>
            <person name="Mishler D.B."/>
            <person name="Reski R."/>
            <person name="Grigoriev I."/>
            <person name="Quatrano R.S."/>
            <person name="Boore J.L."/>
        </authorList>
    </citation>
    <scope>NUCLEOTIDE SEQUENCE [LARGE SCALE GENOMIC DNA]</scope>
    <source>
        <strain evidence="8 9">cv. Gransden 2004</strain>
    </source>
</reference>
<feature type="domain" description="Exocyst complex component EXOC2/Sec5 N-terminal" evidence="6">
    <location>
        <begin position="80"/>
        <end position="946"/>
    </location>
</feature>
<reference evidence="7 9" key="2">
    <citation type="journal article" date="2018" name="Plant J.">
        <title>The Physcomitrella patens chromosome-scale assembly reveals moss genome structure and evolution.</title>
        <authorList>
            <person name="Lang D."/>
            <person name="Ullrich K.K."/>
            <person name="Murat F."/>
            <person name="Fuchs J."/>
            <person name="Jenkins J."/>
            <person name="Haas F.B."/>
            <person name="Piednoel M."/>
            <person name="Gundlach H."/>
            <person name="Van Bel M."/>
            <person name="Meyberg R."/>
            <person name="Vives C."/>
            <person name="Morata J."/>
            <person name="Symeonidi A."/>
            <person name="Hiss M."/>
            <person name="Muchero W."/>
            <person name="Kamisugi Y."/>
            <person name="Saleh O."/>
            <person name="Blanc G."/>
            <person name="Decker E.L."/>
            <person name="van Gessel N."/>
            <person name="Grimwood J."/>
            <person name="Hayes R.D."/>
            <person name="Graham S.W."/>
            <person name="Gunter L.E."/>
            <person name="McDaniel S.F."/>
            <person name="Hoernstein S.N.W."/>
            <person name="Larsson A."/>
            <person name="Li F.W."/>
            <person name="Perroud P.F."/>
            <person name="Phillips J."/>
            <person name="Ranjan P."/>
            <person name="Rokshar D.S."/>
            <person name="Rothfels C.J."/>
            <person name="Schneider L."/>
            <person name="Shu S."/>
            <person name="Stevenson D.W."/>
            <person name="Thummler F."/>
            <person name="Tillich M."/>
            <person name="Villarreal Aguilar J.C."/>
            <person name="Widiez T."/>
            <person name="Wong G.K."/>
            <person name="Wymore A."/>
            <person name="Zhang Y."/>
            <person name="Zimmer A.D."/>
            <person name="Quatrano R.S."/>
            <person name="Mayer K.F.X."/>
            <person name="Goodstein D."/>
            <person name="Casacuberta J.M."/>
            <person name="Vandepoele K."/>
            <person name="Reski R."/>
            <person name="Cuming A.C."/>
            <person name="Tuskan G.A."/>
            <person name="Maumus F."/>
            <person name="Salse J."/>
            <person name="Schmutz J."/>
            <person name="Rensing S.A."/>
        </authorList>
    </citation>
    <scope>NUCLEOTIDE SEQUENCE [LARGE SCALE GENOMIC DNA]</scope>
    <source>
        <strain evidence="8 9">cv. Gransden 2004</strain>
    </source>
</reference>
<dbReference type="Proteomes" id="UP000006727">
    <property type="component" value="Chromosome 24"/>
</dbReference>
<evidence type="ECO:0000256" key="1">
    <source>
        <dbReference type="ARBA" id="ARBA00010578"/>
    </source>
</evidence>
<reference evidence="8" key="3">
    <citation type="submission" date="2020-12" db="UniProtKB">
        <authorList>
            <consortium name="EnsemblPlants"/>
        </authorList>
    </citation>
    <scope>IDENTIFICATION</scope>
</reference>
<dbReference type="GO" id="GO:0000145">
    <property type="term" value="C:exocyst"/>
    <property type="evidence" value="ECO:0000318"/>
    <property type="project" value="GO_Central"/>
</dbReference>
<dbReference type="InterPro" id="IPR039481">
    <property type="entry name" value="EXOC2/Sec5_N_dom"/>
</dbReference>
<dbReference type="PANTHER" id="PTHR13043">
    <property type="entry name" value="EXOCYST COMPLEX COMPONENT SEC5"/>
    <property type="match status" value="1"/>
</dbReference>
<organism evidence="7">
    <name type="scientific">Physcomitrium patens</name>
    <name type="common">Spreading-leaved earth moss</name>
    <name type="synonym">Physcomitrella patens</name>
    <dbReference type="NCBI Taxonomy" id="3218"/>
    <lineage>
        <taxon>Eukaryota</taxon>
        <taxon>Viridiplantae</taxon>
        <taxon>Streptophyta</taxon>
        <taxon>Embryophyta</taxon>
        <taxon>Bryophyta</taxon>
        <taxon>Bryophytina</taxon>
        <taxon>Bryopsida</taxon>
        <taxon>Funariidae</taxon>
        <taxon>Funariales</taxon>
        <taxon>Funariaceae</taxon>
        <taxon>Physcomitrium</taxon>
    </lineage>
</organism>
<accession>A0A2K1IF50</accession>
<evidence type="ECO:0000313" key="7">
    <source>
        <dbReference type="EMBL" id="PNR27901.1"/>
    </source>
</evidence>
<evidence type="ECO:0000313" key="8">
    <source>
        <dbReference type="EnsemblPlants" id="Pp3c24_1100V3.1"/>
    </source>
</evidence>
<dbReference type="Gramene" id="Pp3c24_1100V3.1">
    <property type="protein sequence ID" value="Pp3c24_1100V3.1"/>
    <property type="gene ID" value="Pp3c24_1100"/>
</dbReference>
<dbReference type="InterPro" id="IPR029175">
    <property type="entry name" value="EXOC2/Sec5"/>
</dbReference>
<dbReference type="EMBL" id="ABEU02000024">
    <property type="protein sequence ID" value="PNR27901.1"/>
    <property type="molecule type" value="Genomic_DNA"/>
</dbReference>
<dbReference type="EnsemblPlants" id="Pp3c24_1100V3.1">
    <property type="protein sequence ID" value="Pp3c24_1100V3.1"/>
    <property type="gene ID" value="Pp3c24_1100"/>
</dbReference>
<evidence type="ECO:0000313" key="9">
    <source>
        <dbReference type="Proteomes" id="UP000006727"/>
    </source>
</evidence>
<evidence type="ECO:0000256" key="3">
    <source>
        <dbReference type="ARBA" id="ARBA00022483"/>
    </source>
</evidence>
<dbReference type="AlphaFoldDB" id="A0A2K1IF50"/>
<evidence type="ECO:0000256" key="5">
    <source>
        <dbReference type="SAM" id="Coils"/>
    </source>
</evidence>
<comment type="similarity">
    <text evidence="1 4">Belongs to the SEC5 family.</text>
</comment>
<dbReference type="PaxDb" id="3218-PP1S18_342V6.1"/>
<evidence type="ECO:0000259" key="6">
    <source>
        <dbReference type="Pfam" id="PF15469"/>
    </source>
</evidence>
<proteinExistence type="inferred from homology"/>
<dbReference type="GO" id="GO:0006893">
    <property type="term" value="P:Golgi to plasma membrane transport"/>
    <property type="evidence" value="ECO:0000318"/>
    <property type="project" value="GO_Central"/>
</dbReference>
<sequence length="1008" mass="114360">MICGMTTMKSLRLGVELIKQSLIDIRSLTLIPTDKMENLLPRTDKWSDIGRGLLEVKKDDMTTATRNTCGEDPTHPELSCMKDFNTREKVDFHSENFDVRFFLVHIHPNTSAHDLEVAGDALKGNLQSHKENLMKLVKENFDCFISCKNTIDDIHSKLEQIECAKEGTGTEHLHNAIAEVVVVAKRAFAPLLELQSQAERTRSVQRMLKRFRTLFNLPMVIRSDIRKGEFGLAIREYEKAKSLALYSHVGIFGRVLKEVKIIIQELAEMLYKRMEDPHLELSQLKNTFRLLLKLEPNSDLLWHYLTIQDRRIRGLLEGCTLEHEARMKDLVGRVRQRAQSDARWKQLQRERNKGSDVDFNLLLGSKNSEQGRNSIEDSTDREPNALLSLLIRRLTAIIVTHLPSFWGLAISVFNGSFYKVTVGSLEMRKLGSVLNSESGSYTFGNVPKPIFISHSLDEVITMIHFIISLYESKVKTAFLALSGANVLCPYMLQAVAEISKACVTLEGKRCVPARACKLLLRTSDAMLLLKKYCKVEMLVVLRTEVARVYVQRLCAFMNMATADLVNEEDWILIGPIERGGSSFTISSTPVRFQDMLESTMERLTELLDRLKQETPQHEDMVYQLQQMQDNVQHTFFMCFRTLAENMERLEYELFRTLPDENAETEIDQEQLGPGRFATFIARNEVSDHHQRLLVLLSNAGFCNTLLLPELSRKYQQIWFNVGKDEQKEIRSGDSQVTAEEVSVSFSSLEIKILNRYEYVKGTSVGKAAADFLLNDGTHWSTSPPVKGIRDAVVELLNPLVSVHAEVCAMAAIFVDKVIKHLSVELMDALLKVFIVNKRKVLKSLDVQGYCQLMLEIEYIEAVLGGYLTTPARDVALQCRSLLLDEVLETVGDISDLGSKRSTSSDDGDDMGFVSMSQEEIQVLAENVIADYLPNELKRTRINVSCFMDVPQDSNLQERGPRFTQQPTLSRGVVPGVLRSRYCTKNSTSNMTDSEWEKLVSAFPPIPES</sequence>
<keyword evidence="4" id="KW-0653">Protein transport</keyword>
<name>A0A2K1IF50_PHYPA</name>
<dbReference type="GO" id="GO:0015031">
    <property type="term" value="P:protein transport"/>
    <property type="evidence" value="ECO:0007669"/>
    <property type="project" value="UniProtKB-KW"/>
</dbReference>
<keyword evidence="5" id="KW-0175">Coiled coil</keyword>
<comment type="function">
    <text evidence="4">Component of the exocyst complex involved in the docking of exocytic vesicles with fusion sites on the plasma membrane.</text>
</comment>
<protein>
    <recommendedName>
        <fullName evidence="4">Exocyst complex component SEC5</fullName>
    </recommendedName>
</protein>
<comment type="subunit">
    <text evidence="4">Component of the exocyst complex.</text>
</comment>
<gene>
    <name evidence="8" type="primary">LOC112276433</name>
    <name evidence="7" type="ORF">PHYPA_028493</name>
</gene>
<dbReference type="STRING" id="3218.A0A2K1IF50"/>
<dbReference type="Pfam" id="PF15469">
    <property type="entry name" value="Sec5"/>
    <property type="match status" value="1"/>
</dbReference>
<dbReference type="PANTHER" id="PTHR13043:SF1">
    <property type="entry name" value="EXOCYST COMPLEX COMPONENT 2"/>
    <property type="match status" value="1"/>
</dbReference>
<keyword evidence="9" id="KW-1185">Reference proteome</keyword>